<evidence type="ECO:0000256" key="2">
    <source>
        <dbReference type="SAM" id="Phobius"/>
    </source>
</evidence>
<name>A0ABM8YZS2_9PROT</name>
<keyword evidence="4" id="KW-1185">Reference proteome</keyword>
<evidence type="ECO:0000256" key="1">
    <source>
        <dbReference type="SAM" id="MobiDB-lite"/>
    </source>
</evidence>
<dbReference type="PANTHER" id="PTHR30441:SF8">
    <property type="entry name" value="DUF748 DOMAIN-CONTAINING PROTEIN"/>
    <property type="match status" value="1"/>
</dbReference>
<organism evidence="3 4">
    <name type="scientific">Candidatus Nitrotoga arctica</name>
    <dbReference type="NCBI Taxonomy" id="453162"/>
    <lineage>
        <taxon>Bacteria</taxon>
        <taxon>Pseudomonadati</taxon>
        <taxon>Pseudomonadota</taxon>
        <taxon>Betaproteobacteria</taxon>
        <taxon>Nitrosomonadales</taxon>
        <taxon>Gallionellaceae</taxon>
        <taxon>Candidatus Nitrotoga</taxon>
    </lineage>
</organism>
<dbReference type="Proteomes" id="UP000839052">
    <property type="component" value="Chromosome"/>
</dbReference>
<evidence type="ECO:0008006" key="5">
    <source>
        <dbReference type="Google" id="ProtNLM"/>
    </source>
</evidence>
<dbReference type="InterPro" id="IPR036737">
    <property type="entry name" value="OmpA-like_sf"/>
</dbReference>
<dbReference type="InterPro" id="IPR008023">
    <property type="entry name" value="DUF748"/>
</dbReference>
<keyword evidence="2" id="KW-1133">Transmembrane helix</keyword>
<dbReference type="PANTHER" id="PTHR30441">
    <property type="entry name" value="DUF748 DOMAIN-CONTAINING PROTEIN"/>
    <property type="match status" value="1"/>
</dbReference>
<dbReference type="EMBL" id="OU912926">
    <property type="protein sequence ID" value="CAG9932994.1"/>
    <property type="molecule type" value="Genomic_DNA"/>
</dbReference>
<protein>
    <recommendedName>
        <fullName evidence="5">DUF748 domain-containing protein</fullName>
    </recommendedName>
</protein>
<feature type="region of interest" description="Disordered" evidence="1">
    <location>
        <begin position="801"/>
        <end position="822"/>
    </location>
</feature>
<dbReference type="Gene3D" id="3.30.1330.60">
    <property type="entry name" value="OmpA-like domain"/>
    <property type="match status" value="1"/>
</dbReference>
<keyword evidence="2" id="KW-0812">Transmembrane</keyword>
<evidence type="ECO:0000313" key="3">
    <source>
        <dbReference type="EMBL" id="CAG9932994.1"/>
    </source>
</evidence>
<sequence length="1265" mass="137136">MRKLALNLTHKHKRKLLSIGKITAIVFLVFSALLFFVGPPIVKSFVAKKIGEEIGRKVDFGAVNINPFTLSATIRNIAIYEPGQLQEKTLAIDELYVDASLASASRFAPVINEIRITQPVVRIIRIGGNSFNFSDIVNKILAKPKSDDAPARFSLNNIHIHQGRIDYDDRVLKSRHTISDFELAIPFISNLPHDVEIFISPAFSAKVNGTPLGIKAKTKPFTTSHDSSVQINLDGLSLPTYMPFVPLQLNFKLVSALLDTRLKVDFKQSGSTQSIVLSGDASVRKLQLQEKSGVPLVQWDKLSVVLDRVEPFNNLVRLREIKLERPDLQVKRLQDGSLNLLHAFVLPSKAQKDKASNSASTTPSSQPTTAKSKTFIFSLGNAEIVNGHVDWQDATTDPTFGPAALLIKRLDASLSKFSTEGNTPALVNIKLETDAGEILSHQGSLMLNGKSLQGDLQITALQPQHLRPYFAPVFAAELADTLLDAKLPYQLTWPESGVNLVLTNASAHLRNLQMKLPKEKDSSITAKNIALDGFQFDLVKQIAVLDGIVVNAANIKIKRNAKGEIDLMAMLAGNRHATKETTANVRTSAKPSAWQASLKQLKIEQSDIHFSDAKVAPQNGGKPAVQQLSNIDLTLESIALMTEAATSTPSPLILKLSHNKRGNLNANGTLALRPFGVNLKIDSKKLSVKAFQPYFADQINAIFTNGNLSTKGKLMVQLPERRPLRASYIGSISLADIQALDKISGDDFMRWKSLYIGNINAQINTQKNPLAVSLGNIALSDFYARVIVNADGHLNLQDIATKNGQGQPTSTSLTQATPSTDNSTEVAAVESPTPTMTASANVAASNVSSTVVSAQTAGEAPAIKDASARPLIRIGQITLQGGNIYFSDNFIKPSYSANLTGLTGSVSKVESDDPTPADLVMNGKIDDDAALEIIGKINPLGTQLFLNLAAKAHGIELTRLTPYAAKYAGYPITKGKLSVDVKYHIENGQLNAKNNIFLDQLTFGEKVDSPDALKLPVLLAVALLKNSRGEIDINLPVSGSLSDPKFSLGGIIFKVFVNLITKAIISPFSLLASAFGGGDELGYVEFAPGISSLTPEALAKLATLAKALNDRPALKLEIIGRVDPVTDRDGARRVYVTQKIKAQKISSLKSDGASVNVEEVVVTPEEYPKFLERAYKAEKFSKPRNLIGLLKSLPPKEMENLMIVNAPIGQNELKALAESRALLVKRHLEEQGKVANGRMFLVTPKLTAEGIKDQGKPNRVDFTLK</sequence>
<reference evidence="3 4" key="1">
    <citation type="submission" date="2021-10" db="EMBL/GenBank/DDBJ databases">
        <authorList>
            <person name="Koch H."/>
        </authorList>
    </citation>
    <scope>NUCLEOTIDE SEQUENCE [LARGE SCALE GENOMIC DNA]</scope>
    <source>
        <strain evidence="3">6680</strain>
    </source>
</reference>
<evidence type="ECO:0000313" key="4">
    <source>
        <dbReference type="Proteomes" id="UP000839052"/>
    </source>
</evidence>
<dbReference type="Pfam" id="PF05359">
    <property type="entry name" value="DUF748"/>
    <property type="match status" value="2"/>
</dbReference>
<gene>
    <name evidence="3" type="ORF">NTG6680_1741</name>
</gene>
<keyword evidence="2" id="KW-0472">Membrane</keyword>
<dbReference type="RefSeq" id="WP_239796851.1">
    <property type="nucleotide sequence ID" value="NZ_OU912926.1"/>
</dbReference>
<proteinExistence type="predicted"/>
<feature type="transmembrane region" description="Helical" evidence="2">
    <location>
        <begin position="21"/>
        <end position="42"/>
    </location>
</feature>
<accession>A0ABM8YZS2</accession>
<dbReference type="InterPro" id="IPR052894">
    <property type="entry name" value="AsmA-related"/>
</dbReference>